<name>A0AAD7NV91_9AGAR</name>
<protein>
    <submittedName>
        <fullName evidence="2">Uncharacterized protein</fullName>
    </submittedName>
</protein>
<dbReference type="AlphaFoldDB" id="A0AAD7NV91"/>
<feature type="region of interest" description="Disordered" evidence="1">
    <location>
        <begin position="189"/>
        <end position="213"/>
    </location>
</feature>
<dbReference type="EMBL" id="JARKIB010000009">
    <property type="protein sequence ID" value="KAJ7776462.1"/>
    <property type="molecule type" value="Genomic_DNA"/>
</dbReference>
<reference evidence="2" key="1">
    <citation type="submission" date="2023-03" db="EMBL/GenBank/DDBJ databases">
        <title>Massive genome expansion in bonnet fungi (Mycena s.s.) driven by repeated elements and novel gene families across ecological guilds.</title>
        <authorList>
            <consortium name="Lawrence Berkeley National Laboratory"/>
            <person name="Harder C.B."/>
            <person name="Miyauchi S."/>
            <person name="Viragh M."/>
            <person name="Kuo A."/>
            <person name="Thoen E."/>
            <person name="Andreopoulos B."/>
            <person name="Lu D."/>
            <person name="Skrede I."/>
            <person name="Drula E."/>
            <person name="Henrissat B."/>
            <person name="Morin E."/>
            <person name="Kohler A."/>
            <person name="Barry K."/>
            <person name="LaButti K."/>
            <person name="Morin E."/>
            <person name="Salamov A."/>
            <person name="Lipzen A."/>
            <person name="Mereny Z."/>
            <person name="Hegedus B."/>
            <person name="Baldrian P."/>
            <person name="Stursova M."/>
            <person name="Weitz H."/>
            <person name="Taylor A."/>
            <person name="Grigoriev I.V."/>
            <person name="Nagy L.G."/>
            <person name="Martin F."/>
            <person name="Kauserud H."/>
        </authorList>
    </citation>
    <scope>NUCLEOTIDE SEQUENCE</scope>
    <source>
        <strain evidence="2">CBHHK182m</strain>
    </source>
</reference>
<evidence type="ECO:0000313" key="2">
    <source>
        <dbReference type="EMBL" id="KAJ7776462.1"/>
    </source>
</evidence>
<proteinExistence type="predicted"/>
<evidence type="ECO:0000313" key="3">
    <source>
        <dbReference type="Proteomes" id="UP001215598"/>
    </source>
</evidence>
<comment type="caution">
    <text evidence="2">The sequence shown here is derived from an EMBL/GenBank/DDBJ whole genome shotgun (WGS) entry which is preliminary data.</text>
</comment>
<feature type="compositionally biased region" description="Basic residues" evidence="1">
    <location>
        <begin position="201"/>
        <end position="213"/>
    </location>
</feature>
<evidence type="ECO:0000256" key="1">
    <source>
        <dbReference type="SAM" id="MobiDB-lite"/>
    </source>
</evidence>
<feature type="region of interest" description="Disordered" evidence="1">
    <location>
        <begin position="96"/>
        <end position="162"/>
    </location>
</feature>
<keyword evidence="3" id="KW-1185">Reference proteome</keyword>
<sequence length="350" mass="39050">MSVAMVWVKKDVFETRLICLAFSVAFSSHLFRMYRRTRTGKQFSPFEGFLPVDPSNIDRSLFQIHQLDVSLEELFATAEEAAEKHAETLEDAVIDSDESDAHDDKHIEDSPLQDVTSTPPSGADRQRIRKSEYNEKRRQEKRRIPASSPFARTPHPKPLPTHRLLPSKTFTFNAVNFQTSGGGAWLGVRHSDPPSTAHQDAKRKKGAKKPKKAALKPRRLRTADKLVNEMAYAYTSWDGKNPLPILDLESLWSSRSRARLKTANDLEAGPPRLYTSSLPGKVFNNSHATSFCGHQCRLLFGLATGFWVCPCPGAAFWVHCVSLEIMARRGRARLASSKAGSRQAVPGGPS</sequence>
<feature type="compositionally biased region" description="Basic and acidic residues" evidence="1">
    <location>
        <begin position="124"/>
        <end position="138"/>
    </location>
</feature>
<accession>A0AAD7NV91</accession>
<dbReference type="Proteomes" id="UP001215598">
    <property type="component" value="Unassembled WGS sequence"/>
</dbReference>
<gene>
    <name evidence="2" type="ORF">B0H16DRAFT_1449894</name>
</gene>
<organism evidence="2 3">
    <name type="scientific">Mycena metata</name>
    <dbReference type="NCBI Taxonomy" id="1033252"/>
    <lineage>
        <taxon>Eukaryota</taxon>
        <taxon>Fungi</taxon>
        <taxon>Dikarya</taxon>
        <taxon>Basidiomycota</taxon>
        <taxon>Agaricomycotina</taxon>
        <taxon>Agaricomycetes</taxon>
        <taxon>Agaricomycetidae</taxon>
        <taxon>Agaricales</taxon>
        <taxon>Marasmiineae</taxon>
        <taxon>Mycenaceae</taxon>
        <taxon>Mycena</taxon>
    </lineage>
</organism>